<evidence type="ECO:0000313" key="2">
    <source>
        <dbReference type="EMBL" id="KAF2259111.1"/>
    </source>
</evidence>
<reference evidence="3" key="1">
    <citation type="journal article" date="2020" name="Stud. Mycol.">
        <title>101 Dothideomycetes genomes: A test case for predicting lifestyles and emergence of pathogens.</title>
        <authorList>
            <person name="Haridas S."/>
            <person name="Albert R."/>
            <person name="Binder M."/>
            <person name="Bloem J."/>
            <person name="LaButti K."/>
            <person name="Salamov A."/>
            <person name="Andreopoulos B."/>
            <person name="Baker S."/>
            <person name="Barry K."/>
            <person name="Bills G."/>
            <person name="Bluhm B."/>
            <person name="Cannon C."/>
            <person name="Castanera R."/>
            <person name="Culley D."/>
            <person name="Daum C."/>
            <person name="Ezra D."/>
            <person name="Gonzalez J."/>
            <person name="Henrissat B."/>
            <person name="Kuo A."/>
            <person name="Liang C."/>
            <person name="Lipzen A."/>
            <person name="Lutzoni F."/>
            <person name="Magnuson J."/>
            <person name="Mondo S."/>
            <person name="Nolan M."/>
            <person name="Ohm R."/>
            <person name="Pangilinan J."/>
            <person name="Park H.-J."/>
            <person name="Ramirez L."/>
            <person name="Alfaro M."/>
            <person name="Sun H."/>
            <person name="Tritt A."/>
            <person name="Yoshinaga Y."/>
            <person name="Zwiers L.-H."/>
            <person name="Turgeon B."/>
            <person name="Goodwin S."/>
            <person name="Spatafora J."/>
            <person name="Crous P."/>
            <person name="Grigoriev I."/>
        </authorList>
    </citation>
    <scope>NUCLEOTIDE SEQUENCE [LARGE SCALE GENOMIC DNA]</scope>
    <source>
        <strain evidence="3">CBS 304.66</strain>
    </source>
</reference>
<proteinExistence type="predicted"/>
<comment type="caution">
    <text evidence="2">The sequence shown here is derived from an EMBL/GenBank/DDBJ whole genome shotgun (WGS) entry which is preliminary data.</text>
</comment>
<dbReference type="OrthoDB" id="5420958at2759"/>
<accession>A0A9P4JZ33</accession>
<gene>
    <name evidence="2" type="ORF">CC78DRAFT_621278</name>
</gene>
<organism evidence="2 3">
    <name type="scientific">Lojkania enalia</name>
    <dbReference type="NCBI Taxonomy" id="147567"/>
    <lineage>
        <taxon>Eukaryota</taxon>
        <taxon>Fungi</taxon>
        <taxon>Dikarya</taxon>
        <taxon>Ascomycota</taxon>
        <taxon>Pezizomycotina</taxon>
        <taxon>Dothideomycetes</taxon>
        <taxon>Pleosporomycetidae</taxon>
        <taxon>Pleosporales</taxon>
        <taxon>Pleosporales incertae sedis</taxon>
        <taxon>Lojkania</taxon>
    </lineage>
</organism>
<name>A0A9P4JZ33_9PLEO</name>
<evidence type="ECO:0000313" key="3">
    <source>
        <dbReference type="Proteomes" id="UP000800093"/>
    </source>
</evidence>
<dbReference type="EMBL" id="ML986719">
    <property type="protein sequence ID" value="KAF2259111.1"/>
    <property type="molecule type" value="Genomic_DNA"/>
</dbReference>
<feature type="compositionally biased region" description="Basic residues" evidence="1">
    <location>
        <begin position="16"/>
        <end position="26"/>
    </location>
</feature>
<sequence length="131" mass="14962">MDKASPAHGDVPLSTLHHRARGRRSREAKAQSQLYLTPCEENAVVDFLLQMDNLGQPIRIIPLKPPGVNWAKRLGRRRLELVAIKEKPQDWNGLNIYDKVSHWFEVIGKELRSPVVQLDPRSHGVTAHHKQ</sequence>
<dbReference type="Proteomes" id="UP000800093">
    <property type="component" value="Unassembled WGS sequence"/>
</dbReference>
<dbReference type="AlphaFoldDB" id="A0A9P4JZ33"/>
<keyword evidence="3" id="KW-1185">Reference proteome</keyword>
<protein>
    <submittedName>
        <fullName evidence="2">Uncharacterized protein</fullName>
    </submittedName>
</protein>
<feature type="region of interest" description="Disordered" evidence="1">
    <location>
        <begin position="1"/>
        <end position="29"/>
    </location>
</feature>
<evidence type="ECO:0000256" key="1">
    <source>
        <dbReference type="SAM" id="MobiDB-lite"/>
    </source>
</evidence>